<name>A0ABS0V6C8_9PSED</name>
<protein>
    <submittedName>
        <fullName evidence="2">DUF4113 domain-containing protein</fullName>
    </submittedName>
</protein>
<comment type="caution">
    <text evidence="2">The sequence shown here is derived from an EMBL/GenBank/DDBJ whole genome shotgun (WGS) entry which is preliminary data.</text>
</comment>
<organism evidence="2 3">
    <name type="scientific">Pseudomonas paralactis</name>
    <dbReference type="NCBI Taxonomy" id="1615673"/>
    <lineage>
        <taxon>Bacteria</taxon>
        <taxon>Pseudomonadati</taxon>
        <taxon>Pseudomonadota</taxon>
        <taxon>Gammaproteobacteria</taxon>
        <taxon>Pseudomonadales</taxon>
        <taxon>Pseudomonadaceae</taxon>
        <taxon>Pseudomonas</taxon>
    </lineage>
</organism>
<accession>A0ABS0V6C8</accession>
<evidence type="ECO:0000259" key="1">
    <source>
        <dbReference type="Pfam" id="PF13438"/>
    </source>
</evidence>
<sequence>GFKYSKAEVILLNLCQPGEYTDDLFALSQPAEATRVMMVLDQINERWGRGTLRSASVPMEPAWGMRREMMSQSYTIKLDELWRVVCN</sequence>
<reference evidence="2 3" key="1">
    <citation type="submission" date="2020-12" db="EMBL/GenBank/DDBJ databases">
        <title>Comparative genomic insights into the epidemiology and virulence of plant pathogenic Pseudomonads from Turkey.</title>
        <authorList>
            <person name="Dillon M."/>
            <person name="Ruiz-Bedoya T."/>
            <person name="Bendalovic-Torma C."/>
            <person name="Guttman K.M."/>
            <person name="Kwak H."/>
            <person name="Middleton M.A."/>
            <person name="Wang P.W."/>
            <person name="Horuz S."/>
            <person name="Aysan Y."/>
            <person name="Guttman D.S."/>
        </authorList>
    </citation>
    <scope>NUCLEOTIDE SEQUENCE [LARGE SCALE GENOMIC DNA]</scope>
    <source>
        <strain evidence="2 3">Marul_2_1</strain>
    </source>
</reference>
<dbReference type="Proteomes" id="UP000607562">
    <property type="component" value="Unassembled WGS sequence"/>
</dbReference>
<gene>
    <name evidence="2" type="ORF">YA0871_24595</name>
</gene>
<keyword evidence="3" id="KW-1185">Reference proteome</keyword>
<dbReference type="InterPro" id="IPR025188">
    <property type="entry name" value="DUF4113"/>
</dbReference>
<dbReference type="Pfam" id="PF13438">
    <property type="entry name" value="DUF4113"/>
    <property type="match status" value="1"/>
</dbReference>
<dbReference type="EMBL" id="JAEILM010000100">
    <property type="protein sequence ID" value="MBI6635845.1"/>
    <property type="molecule type" value="Genomic_DNA"/>
</dbReference>
<evidence type="ECO:0000313" key="2">
    <source>
        <dbReference type="EMBL" id="MBI6635845.1"/>
    </source>
</evidence>
<dbReference type="RefSeq" id="WP_198708711.1">
    <property type="nucleotide sequence ID" value="NZ_JAEILM010000100.1"/>
</dbReference>
<feature type="non-terminal residue" evidence="2">
    <location>
        <position position="1"/>
    </location>
</feature>
<evidence type="ECO:0000313" key="3">
    <source>
        <dbReference type="Proteomes" id="UP000607562"/>
    </source>
</evidence>
<proteinExistence type="predicted"/>
<feature type="domain" description="DUF4113" evidence="1">
    <location>
        <begin position="35"/>
        <end position="84"/>
    </location>
</feature>